<evidence type="ECO:0000256" key="1">
    <source>
        <dbReference type="ARBA" id="ARBA00023157"/>
    </source>
</evidence>
<dbReference type="InterPro" id="IPR018378">
    <property type="entry name" value="C-type_lectin_CS"/>
</dbReference>
<dbReference type="PROSITE" id="PS50041">
    <property type="entry name" value="C_TYPE_LECTIN_2"/>
    <property type="match status" value="2"/>
</dbReference>
<protein>
    <submittedName>
        <fullName evidence="3">(Atlantic silverside) hypothetical protein</fullName>
    </submittedName>
</protein>
<keyword evidence="4" id="KW-1185">Reference proteome</keyword>
<name>A0A8S4BQA2_9TELE</name>
<accession>A0A8S4BQA2</accession>
<dbReference type="InterPro" id="IPR016187">
    <property type="entry name" value="CTDL_fold"/>
</dbReference>
<dbReference type="SUPFAM" id="SSF56436">
    <property type="entry name" value="C-type lectin-like"/>
    <property type="match status" value="2"/>
</dbReference>
<dbReference type="Proteomes" id="UP000677803">
    <property type="component" value="Unassembled WGS sequence"/>
</dbReference>
<dbReference type="Gene3D" id="3.10.100.10">
    <property type="entry name" value="Mannose-Binding Protein A, subunit A"/>
    <property type="match status" value="2"/>
</dbReference>
<dbReference type="InterPro" id="IPR016186">
    <property type="entry name" value="C-type_lectin-like/link_sf"/>
</dbReference>
<dbReference type="OrthoDB" id="441660at2759"/>
<dbReference type="EMBL" id="CAJRST010038888">
    <property type="protein sequence ID" value="CAG6014105.1"/>
    <property type="molecule type" value="Genomic_DNA"/>
</dbReference>
<proteinExistence type="predicted"/>
<dbReference type="SMART" id="SM00034">
    <property type="entry name" value="CLECT"/>
    <property type="match status" value="2"/>
</dbReference>
<dbReference type="PROSITE" id="PS00615">
    <property type="entry name" value="C_TYPE_LECTIN_1"/>
    <property type="match status" value="1"/>
</dbReference>
<evidence type="ECO:0000259" key="2">
    <source>
        <dbReference type="PROSITE" id="PS50041"/>
    </source>
</evidence>
<dbReference type="Pfam" id="PF00059">
    <property type="entry name" value="Lectin_C"/>
    <property type="match status" value="2"/>
</dbReference>
<comment type="caution">
    <text evidence="3">The sequence shown here is derived from an EMBL/GenBank/DDBJ whole genome shotgun (WGS) entry which is preliminary data.</text>
</comment>
<keyword evidence="1" id="KW-1015">Disulfide bond</keyword>
<feature type="domain" description="C-type lectin" evidence="2">
    <location>
        <begin position="158"/>
        <end position="263"/>
    </location>
</feature>
<sequence length="304" mass="35163">TKRVPLLRGYDSKVNAKLRTAITSLKFPRQTSTRYKPHYSLFLVPKTWKQAQSYCRERGGDLATFYYLRGMEKLLQNIEGKYDNAVWIGLNKGKTLKWHWSLADKDMYKEGEKDYLLWSFQSVDNCAVYSEGKLHQLQCPFQNRFICFDATKKGVDQYILSSSKMNWTAARDFCRKHYTDLTSLRNAAEYQTVSEVAKGLAVSTGIFRDPWVWSDKANSSLRYWRAKQEVWAASAANCVALLKEESGKWGDLDCAEAHPFLCMGTKQQMKQKLGGQDVRLHWKKNAEGKIFTKESAKRDPEEDK</sequence>
<reference evidence="3" key="1">
    <citation type="submission" date="2021-05" db="EMBL/GenBank/DDBJ databases">
        <authorList>
            <person name="Tigano A."/>
        </authorList>
    </citation>
    <scope>NUCLEOTIDE SEQUENCE</scope>
</reference>
<gene>
    <name evidence="3" type="ORF">MMEN_LOCUS19239</name>
</gene>
<dbReference type="PANTHER" id="PTHR45784">
    <property type="entry name" value="C-TYPE LECTIN DOMAIN FAMILY 20 MEMBER A-RELATED"/>
    <property type="match status" value="1"/>
</dbReference>
<organism evidence="3 4">
    <name type="scientific">Menidia menidia</name>
    <name type="common">Atlantic silverside</name>
    <dbReference type="NCBI Taxonomy" id="238744"/>
    <lineage>
        <taxon>Eukaryota</taxon>
        <taxon>Metazoa</taxon>
        <taxon>Chordata</taxon>
        <taxon>Craniata</taxon>
        <taxon>Vertebrata</taxon>
        <taxon>Euteleostomi</taxon>
        <taxon>Actinopterygii</taxon>
        <taxon>Neopterygii</taxon>
        <taxon>Teleostei</taxon>
        <taxon>Neoteleostei</taxon>
        <taxon>Acanthomorphata</taxon>
        <taxon>Ovalentaria</taxon>
        <taxon>Atherinomorphae</taxon>
        <taxon>Atheriniformes</taxon>
        <taxon>Atherinopsidae</taxon>
        <taxon>Menidiinae</taxon>
        <taxon>Menidia</taxon>
    </lineage>
</organism>
<feature type="non-terminal residue" evidence="3">
    <location>
        <position position="304"/>
    </location>
</feature>
<dbReference type="AlphaFoldDB" id="A0A8S4BQA2"/>
<dbReference type="InterPro" id="IPR001304">
    <property type="entry name" value="C-type_lectin-like"/>
</dbReference>
<evidence type="ECO:0000313" key="4">
    <source>
        <dbReference type="Proteomes" id="UP000677803"/>
    </source>
</evidence>
<dbReference type="PANTHER" id="PTHR45784:SF3">
    <property type="entry name" value="C-TYPE LECTIN DOMAIN FAMILY 4 MEMBER K-LIKE-RELATED"/>
    <property type="match status" value="1"/>
</dbReference>
<feature type="domain" description="C-type lectin" evidence="2">
    <location>
        <begin position="39"/>
        <end position="148"/>
    </location>
</feature>
<evidence type="ECO:0000313" key="3">
    <source>
        <dbReference type="EMBL" id="CAG6014105.1"/>
    </source>
</evidence>